<sequence length="70" mass="7459">MISSIDMRTTAQGRRAMFAIDANACAAACVPDAIAARASSVHRHVLQFARAANCKPRIERSSTEPKSIAS</sequence>
<protein>
    <submittedName>
        <fullName evidence="1">Uncharacterized protein</fullName>
    </submittedName>
</protein>
<gene>
    <name evidence="1" type="ORF">WI38_02100</name>
</gene>
<dbReference type="Proteomes" id="UP000065521">
    <property type="component" value="Unassembled WGS sequence"/>
</dbReference>
<reference evidence="1 2" key="1">
    <citation type="submission" date="2015-11" db="EMBL/GenBank/DDBJ databases">
        <title>Expanding the genomic diversity of Burkholderia species for the development of highly accurate diagnostics.</title>
        <authorList>
            <person name="Sahl J."/>
            <person name="Keim P."/>
            <person name="Wagner D."/>
        </authorList>
    </citation>
    <scope>NUCLEOTIDE SEQUENCE [LARGE SCALE GENOMIC DNA]</scope>
    <source>
        <strain evidence="1 2">RF32-BP4</strain>
    </source>
</reference>
<organism evidence="1 2">
    <name type="scientific">Burkholderia ubonensis</name>
    <dbReference type="NCBI Taxonomy" id="101571"/>
    <lineage>
        <taxon>Bacteria</taxon>
        <taxon>Pseudomonadati</taxon>
        <taxon>Pseudomonadota</taxon>
        <taxon>Betaproteobacteria</taxon>
        <taxon>Burkholderiales</taxon>
        <taxon>Burkholderiaceae</taxon>
        <taxon>Burkholderia</taxon>
        <taxon>Burkholderia cepacia complex</taxon>
    </lineage>
</organism>
<evidence type="ECO:0000313" key="1">
    <source>
        <dbReference type="EMBL" id="KUZ79867.1"/>
    </source>
</evidence>
<name>A0A102KQR5_9BURK</name>
<dbReference type="EMBL" id="LOTN01000084">
    <property type="protein sequence ID" value="KUZ79867.1"/>
    <property type="molecule type" value="Genomic_DNA"/>
</dbReference>
<accession>A0A102KQR5</accession>
<proteinExistence type="predicted"/>
<comment type="caution">
    <text evidence="1">The sequence shown here is derived from an EMBL/GenBank/DDBJ whole genome shotgun (WGS) entry which is preliminary data.</text>
</comment>
<evidence type="ECO:0000313" key="2">
    <source>
        <dbReference type="Proteomes" id="UP000065521"/>
    </source>
</evidence>
<dbReference type="AlphaFoldDB" id="A0A102KQR5"/>